<gene>
    <name evidence="1" type="ORF">SAMN04515674_109149</name>
</gene>
<protein>
    <submittedName>
        <fullName evidence="1">Uncharacterized protein</fullName>
    </submittedName>
</protein>
<evidence type="ECO:0000313" key="2">
    <source>
        <dbReference type="Proteomes" id="UP000199306"/>
    </source>
</evidence>
<dbReference type="Proteomes" id="UP000199306">
    <property type="component" value="Unassembled WGS sequence"/>
</dbReference>
<sequence>MVSEKYKEEVSGLDIKRLEYLIQTSLIRLKEVKSREPEVSQIQLEAMVASMEENITYAQLKLEEAKSIIGK</sequence>
<proteinExistence type="predicted"/>
<name>A0A1I5VJ14_9BACT</name>
<reference evidence="1 2" key="1">
    <citation type="submission" date="2016-10" db="EMBL/GenBank/DDBJ databases">
        <authorList>
            <person name="de Groot N.N."/>
        </authorList>
    </citation>
    <scope>NUCLEOTIDE SEQUENCE [LARGE SCALE GENOMIC DNA]</scope>
    <source>
        <strain evidence="2">E92,LMG 26720,CCM 7988</strain>
    </source>
</reference>
<dbReference type="AlphaFoldDB" id="A0A1I5VJ14"/>
<dbReference type="RefSeq" id="WP_092018168.1">
    <property type="nucleotide sequence ID" value="NZ_FOXH01000009.1"/>
</dbReference>
<organism evidence="1 2">
    <name type="scientific">Pseudarcicella hirudinis</name>
    <dbReference type="NCBI Taxonomy" id="1079859"/>
    <lineage>
        <taxon>Bacteria</taxon>
        <taxon>Pseudomonadati</taxon>
        <taxon>Bacteroidota</taxon>
        <taxon>Cytophagia</taxon>
        <taxon>Cytophagales</taxon>
        <taxon>Flectobacillaceae</taxon>
        <taxon>Pseudarcicella</taxon>
    </lineage>
</organism>
<dbReference type="EMBL" id="FOXH01000009">
    <property type="protein sequence ID" value="SFQ07459.1"/>
    <property type="molecule type" value="Genomic_DNA"/>
</dbReference>
<evidence type="ECO:0000313" key="1">
    <source>
        <dbReference type="EMBL" id="SFQ07459.1"/>
    </source>
</evidence>
<keyword evidence="2" id="KW-1185">Reference proteome</keyword>
<accession>A0A1I5VJ14</accession>